<dbReference type="PRINTS" id="PR00455">
    <property type="entry name" value="HTHTETR"/>
</dbReference>
<accession>A0ABP9Q8B4</accession>
<dbReference type="PANTHER" id="PTHR30055:SF158">
    <property type="entry name" value="POSSIBLE TRANSCRIPTIONAL REGULATORY PROTEIN (PROBABLY TETR-FAMILY)"/>
    <property type="match status" value="1"/>
</dbReference>
<reference evidence="7" key="1">
    <citation type="journal article" date="2019" name="Int. J. Syst. Evol. Microbiol.">
        <title>The Global Catalogue of Microorganisms (GCM) 10K type strain sequencing project: providing services to taxonomists for standard genome sequencing and annotation.</title>
        <authorList>
            <consortium name="The Broad Institute Genomics Platform"/>
            <consortium name="The Broad Institute Genome Sequencing Center for Infectious Disease"/>
            <person name="Wu L."/>
            <person name="Ma J."/>
        </authorList>
    </citation>
    <scope>NUCLEOTIDE SEQUENCE [LARGE SCALE GENOMIC DNA]</scope>
    <source>
        <strain evidence="7">JCM 18303</strain>
    </source>
</reference>
<keyword evidence="7" id="KW-1185">Reference proteome</keyword>
<dbReference type="InterPro" id="IPR023772">
    <property type="entry name" value="DNA-bd_HTH_TetR-type_CS"/>
</dbReference>
<dbReference type="Pfam" id="PF00440">
    <property type="entry name" value="TetR_N"/>
    <property type="match status" value="1"/>
</dbReference>
<protein>
    <submittedName>
        <fullName evidence="6">TetR/AcrR family transcriptional regulator</fullName>
    </submittedName>
</protein>
<evidence type="ECO:0000256" key="2">
    <source>
        <dbReference type="ARBA" id="ARBA00023125"/>
    </source>
</evidence>
<evidence type="ECO:0000256" key="1">
    <source>
        <dbReference type="ARBA" id="ARBA00023015"/>
    </source>
</evidence>
<dbReference type="PROSITE" id="PS01081">
    <property type="entry name" value="HTH_TETR_1"/>
    <property type="match status" value="1"/>
</dbReference>
<evidence type="ECO:0000256" key="4">
    <source>
        <dbReference type="PROSITE-ProRule" id="PRU00335"/>
    </source>
</evidence>
<dbReference type="PROSITE" id="PS50977">
    <property type="entry name" value="HTH_TETR_2"/>
    <property type="match status" value="1"/>
</dbReference>
<dbReference type="Pfam" id="PF21943">
    <property type="entry name" value="TetR_C_46"/>
    <property type="match status" value="1"/>
</dbReference>
<dbReference type="InterPro" id="IPR036271">
    <property type="entry name" value="Tet_transcr_reg_TetR-rel_C_sf"/>
</dbReference>
<dbReference type="Gene3D" id="1.10.357.10">
    <property type="entry name" value="Tetracycline Repressor, domain 2"/>
    <property type="match status" value="1"/>
</dbReference>
<dbReference type="SUPFAM" id="SSF46689">
    <property type="entry name" value="Homeodomain-like"/>
    <property type="match status" value="1"/>
</dbReference>
<dbReference type="InterPro" id="IPR001647">
    <property type="entry name" value="HTH_TetR"/>
</dbReference>
<evidence type="ECO:0000256" key="3">
    <source>
        <dbReference type="ARBA" id="ARBA00023163"/>
    </source>
</evidence>
<dbReference type="RefSeq" id="WP_185059378.1">
    <property type="nucleotide sequence ID" value="NZ_BAABJP010000015.1"/>
</dbReference>
<evidence type="ECO:0000313" key="6">
    <source>
        <dbReference type="EMBL" id="GAA5157191.1"/>
    </source>
</evidence>
<keyword evidence="1" id="KW-0805">Transcription regulation</keyword>
<keyword evidence="2 4" id="KW-0238">DNA-binding</keyword>
<name>A0ABP9Q8B4_9PSEU</name>
<gene>
    <name evidence="6" type="ORF">GCM10023321_35070</name>
</gene>
<feature type="domain" description="HTH tetR-type" evidence="5">
    <location>
        <begin position="14"/>
        <end position="74"/>
    </location>
</feature>
<evidence type="ECO:0000313" key="7">
    <source>
        <dbReference type="Proteomes" id="UP001428817"/>
    </source>
</evidence>
<dbReference type="InterPro" id="IPR050109">
    <property type="entry name" value="HTH-type_TetR-like_transc_reg"/>
</dbReference>
<dbReference type="Proteomes" id="UP001428817">
    <property type="component" value="Unassembled WGS sequence"/>
</dbReference>
<comment type="caution">
    <text evidence="6">The sequence shown here is derived from an EMBL/GenBank/DDBJ whole genome shotgun (WGS) entry which is preliminary data.</text>
</comment>
<dbReference type="SUPFAM" id="SSF48498">
    <property type="entry name" value="Tetracyclin repressor-like, C-terminal domain"/>
    <property type="match status" value="1"/>
</dbReference>
<organism evidence="6 7">
    <name type="scientific">Pseudonocardia eucalypti</name>
    <dbReference type="NCBI Taxonomy" id="648755"/>
    <lineage>
        <taxon>Bacteria</taxon>
        <taxon>Bacillati</taxon>
        <taxon>Actinomycetota</taxon>
        <taxon>Actinomycetes</taxon>
        <taxon>Pseudonocardiales</taxon>
        <taxon>Pseudonocardiaceae</taxon>
        <taxon>Pseudonocardia</taxon>
    </lineage>
</organism>
<evidence type="ECO:0000259" key="5">
    <source>
        <dbReference type="PROSITE" id="PS50977"/>
    </source>
</evidence>
<keyword evidence="3" id="KW-0804">Transcription</keyword>
<dbReference type="EMBL" id="BAABJP010000015">
    <property type="protein sequence ID" value="GAA5157191.1"/>
    <property type="molecule type" value="Genomic_DNA"/>
</dbReference>
<proteinExistence type="predicted"/>
<dbReference type="PANTHER" id="PTHR30055">
    <property type="entry name" value="HTH-TYPE TRANSCRIPTIONAL REGULATOR RUTR"/>
    <property type="match status" value="1"/>
</dbReference>
<dbReference type="InterPro" id="IPR054129">
    <property type="entry name" value="DesT_TetR_C"/>
</dbReference>
<feature type="DNA-binding region" description="H-T-H motif" evidence="4">
    <location>
        <begin position="37"/>
        <end position="56"/>
    </location>
</feature>
<dbReference type="InterPro" id="IPR009057">
    <property type="entry name" value="Homeodomain-like_sf"/>
</dbReference>
<sequence length="208" mass="22881">MNSGKPIRRRVSREEREKQILDAADAVFGERGYQAASMEAVAERVGVTKPVLYDHFGSKEGLLLACMARARQELLAVTSKAVAGASSQEEMARQGFRAFFEFLDSRGGAWTLLYEENTKPLGAAVAALEGIRNQQTELISELLGFQAPGADPRRIEGYAQVIVGASERLALWRGRRGDISADEATEYLMDMVWHGMAGRQRSRGDATQ</sequence>